<dbReference type="Gene3D" id="1.10.10.60">
    <property type="entry name" value="Homeodomain-like"/>
    <property type="match status" value="2"/>
</dbReference>
<dbReference type="Proteomes" id="UP000641454">
    <property type="component" value="Unassembled WGS sequence"/>
</dbReference>
<dbReference type="PANTHER" id="PTHR43280">
    <property type="entry name" value="ARAC-FAMILY TRANSCRIPTIONAL REGULATOR"/>
    <property type="match status" value="1"/>
</dbReference>
<sequence length="413" mass="48103">MGEVNEALKLYKECLNYYKDKETRSSKYSFSYQLTTFALADAYKALKQTDSATYYNNLGYKESKITRNSNLNCLFVLNEGANLILKKNYKSALDSIDKALPKIILLNDQGNILAAYFYKAKTYDELKIKNEAVLNYKKVDSMYSITKRITPEFMSGYPYLIDYYKEKSDKENQIKYLQKYTNINKTLQNNYKELSKKLEIEYDIPHLISEKESLITSLKKEKKNSYWGIGGLILISFSVSSFGYYQYKLKKTYKSRFEKIINRDKVIKENFTDTNSKATASVPNNKKELGIAEELVAQIIDKLNQFETKNGFLQSDITVQILAEKTQTNSKYLSKIVNNFKEKTFTKYINDLRVEYAIRKLQQDKKLQNYTIQALALEFGFNNAESFSTAFYKKTGIKPTYFIENINKTKSID</sequence>
<keyword evidence="4" id="KW-0472">Membrane</keyword>
<dbReference type="PROSITE" id="PS01124">
    <property type="entry name" value="HTH_ARAC_FAMILY_2"/>
    <property type="match status" value="1"/>
</dbReference>
<reference evidence="6 7" key="1">
    <citation type="submission" date="2020-08" db="EMBL/GenBank/DDBJ databases">
        <title>Description of novel Flavobacterium F-392 isolate.</title>
        <authorList>
            <person name="Saticioglu I.B."/>
            <person name="Duman M."/>
            <person name="Altun S."/>
        </authorList>
    </citation>
    <scope>NUCLEOTIDE SEQUENCE [LARGE SCALE GENOMIC DNA]</scope>
    <source>
        <strain evidence="6 7">F-392</strain>
    </source>
</reference>
<dbReference type="Pfam" id="PF12833">
    <property type="entry name" value="HTH_18"/>
    <property type="match status" value="1"/>
</dbReference>
<keyword evidence="4" id="KW-1133">Transmembrane helix</keyword>
<proteinExistence type="predicted"/>
<gene>
    <name evidence="6" type="ORF">H8R25_04965</name>
</gene>
<dbReference type="InterPro" id="IPR011990">
    <property type="entry name" value="TPR-like_helical_dom_sf"/>
</dbReference>
<dbReference type="RefSeq" id="WP_187017459.1">
    <property type="nucleotide sequence ID" value="NZ_JACRUK010000007.1"/>
</dbReference>
<dbReference type="GO" id="GO:0043565">
    <property type="term" value="F:sequence-specific DNA binding"/>
    <property type="evidence" value="ECO:0007669"/>
    <property type="project" value="InterPro"/>
</dbReference>
<keyword evidence="3" id="KW-0804">Transcription</keyword>
<protein>
    <submittedName>
        <fullName evidence="6">AraC family transcriptional regulator</fullName>
    </submittedName>
</protein>
<feature type="domain" description="HTH araC/xylS-type" evidence="5">
    <location>
        <begin position="293"/>
        <end position="405"/>
    </location>
</feature>
<evidence type="ECO:0000256" key="3">
    <source>
        <dbReference type="ARBA" id="ARBA00023163"/>
    </source>
</evidence>
<keyword evidence="4" id="KW-0812">Transmembrane</keyword>
<evidence type="ECO:0000313" key="7">
    <source>
        <dbReference type="Proteomes" id="UP000641454"/>
    </source>
</evidence>
<evidence type="ECO:0000256" key="4">
    <source>
        <dbReference type="SAM" id="Phobius"/>
    </source>
</evidence>
<dbReference type="SUPFAM" id="SSF46689">
    <property type="entry name" value="Homeodomain-like"/>
    <property type="match status" value="1"/>
</dbReference>
<evidence type="ECO:0000256" key="2">
    <source>
        <dbReference type="ARBA" id="ARBA00023125"/>
    </source>
</evidence>
<dbReference type="InterPro" id="IPR018060">
    <property type="entry name" value="HTH_AraC"/>
</dbReference>
<evidence type="ECO:0000259" key="5">
    <source>
        <dbReference type="PROSITE" id="PS01124"/>
    </source>
</evidence>
<keyword evidence="1" id="KW-0805">Transcription regulation</keyword>
<dbReference type="GO" id="GO:0003700">
    <property type="term" value="F:DNA-binding transcription factor activity"/>
    <property type="evidence" value="ECO:0007669"/>
    <property type="project" value="InterPro"/>
</dbReference>
<dbReference type="InterPro" id="IPR009057">
    <property type="entry name" value="Homeodomain-like_sf"/>
</dbReference>
<dbReference type="EMBL" id="JACRUL010000007">
    <property type="protein sequence ID" value="MBC5843787.1"/>
    <property type="molecule type" value="Genomic_DNA"/>
</dbReference>
<name>A0A923MYD1_9FLAO</name>
<dbReference type="AlphaFoldDB" id="A0A923MYD1"/>
<evidence type="ECO:0000313" key="6">
    <source>
        <dbReference type="EMBL" id="MBC5843787.1"/>
    </source>
</evidence>
<keyword evidence="7" id="KW-1185">Reference proteome</keyword>
<organism evidence="6 7">
    <name type="scientific">Flavobacterium muglaense</name>
    <dbReference type="NCBI Taxonomy" id="2764716"/>
    <lineage>
        <taxon>Bacteria</taxon>
        <taxon>Pseudomonadati</taxon>
        <taxon>Bacteroidota</taxon>
        <taxon>Flavobacteriia</taxon>
        <taxon>Flavobacteriales</taxon>
        <taxon>Flavobacteriaceae</taxon>
        <taxon>Flavobacterium</taxon>
    </lineage>
</organism>
<evidence type="ECO:0000256" key="1">
    <source>
        <dbReference type="ARBA" id="ARBA00023015"/>
    </source>
</evidence>
<feature type="transmembrane region" description="Helical" evidence="4">
    <location>
        <begin position="226"/>
        <end position="247"/>
    </location>
</feature>
<dbReference type="Gene3D" id="1.25.40.10">
    <property type="entry name" value="Tetratricopeptide repeat domain"/>
    <property type="match status" value="1"/>
</dbReference>
<dbReference type="SMART" id="SM00342">
    <property type="entry name" value="HTH_ARAC"/>
    <property type="match status" value="1"/>
</dbReference>
<dbReference type="SUPFAM" id="SSF48452">
    <property type="entry name" value="TPR-like"/>
    <property type="match status" value="1"/>
</dbReference>
<keyword evidence="2" id="KW-0238">DNA-binding</keyword>
<dbReference type="PANTHER" id="PTHR43280:SF29">
    <property type="entry name" value="ARAC-FAMILY TRANSCRIPTIONAL REGULATOR"/>
    <property type="match status" value="1"/>
</dbReference>
<accession>A0A923MYD1</accession>
<comment type="caution">
    <text evidence="6">The sequence shown here is derived from an EMBL/GenBank/DDBJ whole genome shotgun (WGS) entry which is preliminary data.</text>
</comment>